<accession>A0A8T2CL39</accession>
<keyword evidence="2" id="KW-0812">Transmembrane</keyword>
<feature type="region of interest" description="Disordered" evidence="1">
    <location>
        <begin position="312"/>
        <end position="363"/>
    </location>
</feature>
<sequence length="363" mass="41308">MEAEKAEASRRYNNPFQNIRSYVELAGVVALGYCCLPAIVNLLHVVVPFWFDWFTLVLRNLFFVFVVVNVIIFLIYISFSKTKTTEKKEPEIYDQYVAALPPPPTVTPFDYYDILKVGDFGYENNSSCREIVSEFQAVKAVEESSCTYGQEVVEMSSKSYRRTRSEKKKTERMVEFRRTESERVTKTGSWRSQSIDGLSSEEFRMTVETFISEKKKMLIRDSGVVDQWQNGYVHFSEHGYVPQWQNGGVPQLQNGSVPQWQNGGVPQWQNGCVPQWQNGGVPQLQNGDVPQWQNGGVPQLQNGAVNQWQNGVPEPQNGIVQWQGSRDDGSGRHRHRHGHRSRRHRLEGGSGSKGSGSYLAISN</sequence>
<name>A0A8T2CL39_ARASU</name>
<reference evidence="3 4" key="1">
    <citation type="submission" date="2020-12" db="EMBL/GenBank/DDBJ databases">
        <title>Concerted genomic and epigenomic changes stabilize Arabidopsis allopolyploids.</title>
        <authorList>
            <person name="Chen Z."/>
        </authorList>
    </citation>
    <scope>NUCLEOTIDE SEQUENCE [LARGE SCALE GENOMIC DNA]</scope>
    <source>
        <strain evidence="3">As9502</strain>
        <tissue evidence="3">Leaf</tissue>
    </source>
</reference>
<dbReference type="EMBL" id="JAEFBJ010000006">
    <property type="protein sequence ID" value="KAG7597614.1"/>
    <property type="molecule type" value="Genomic_DNA"/>
</dbReference>
<dbReference type="AlphaFoldDB" id="A0A8T2CL39"/>
<gene>
    <name evidence="3" type="ORF">ISN44_As06g019570</name>
</gene>
<evidence type="ECO:0000256" key="1">
    <source>
        <dbReference type="SAM" id="MobiDB-lite"/>
    </source>
</evidence>
<comment type="caution">
    <text evidence="3">The sequence shown here is derived from an EMBL/GenBank/DDBJ whole genome shotgun (WGS) entry which is preliminary data.</text>
</comment>
<evidence type="ECO:0000313" key="3">
    <source>
        <dbReference type="EMBL" id="KAG7597614.1"/>
    </source>
</evidence>
<dbReference type="Proteomes" id="UP000694251">
    <property type="component" value="Chromosome 6"/>
</dbReference>
<evidence type="ECO:0000256" key="2">
    <source>
        <dbReference type="SAM" id="Phobius"/>
    </source>
</evidence>
<dbReference type="PANTHER" id="PTHR33640:SF20">
    <property type="entry name" value="TRANSMEMBRANE PROTEIN"/>
    <property type="match status" value="1"/>
</dbReference>
<protein>
    <submittedName>
        <fullName evidence="3">Uncharacterized protein</fullName>
    </submittedName>
</protein>
<dbReference type="PANTHER" id="PTHR33640">
    <property type="entry name" value="TRANSMEMBRANE PROTEIN"/>
    <property type="match status" value="1"/>
</dbReference>
<dbReference type="OrthoDB" id="1088292at2759"/>
<keyword evidence="2" id="KW-0472">Membrane</keyword>
<evidence type="ECO:0000313" key="4">
    <source>
        <dbReference type="Proteomes" id="UP000694251"/>
    </source>
</evidence>
<keyword evidence="4" id="KW-1185">Reference proteome</keyword>
<proteinExistence type="predicted"/>
<organism evidence="3 4">
    <name type="scientific">Arabidopsis suecica</name>
    <name type="common">Swedish thale-cress</name>
    <name type="synonym">Cardaminopsis suecica</name>
    <dbReference type="NCBI Taxonomy" id="45249"/>
    <lineage>
        <taxon>Eukaryota</taxon>
        <taxon>Viridiplantae</taxon>
        <taxon>Streptophyta</taxon>
        <taxon>Embryophyta</taxon>
        <taxon>Tracheophyta</taxon>
        <taxon>Spermatophyta</taxon>
        <taxon>Magnoliopsida</taxon>
        <taxon>eudicotyledons</taxon>
        <taxon>Gunneridae</taxon>
        <taxon>Pentapetalae</taxon>
        <taxon>rosids</taxon>
        <taxon>malvids</taxon>
        <taxon>Brassicales</taxon>
        <taxon>Brassicaceae</taxon>
        <taxon>Camelineae</taxon>
        <taxon>Arabidopsis</taxon>
    </lineage>
</organism>
<feature type="transmembrane region" description="Helical" evidence="2">
    <location>
        <begin position="21"/>
        <end position="51"/>
    </location>
</feature>
<feature type="compositionally biased region" description="Basic residues" evidence="1">
    <location>
        <begin position="332"/>
        <end position="345"/>
    </location>
</feature>
<feature type="transmembrane region" description="Helical" evidence="2">
    <location>
        <begin position="57"/>
        <end position="79"/>
    </location>
</feature>
<keyword evidence="2" id="KW-1133">Transmembrane helix</keyword>